<dbReference type="Proteomes" id="UP000799444">
    <property type="component" value="Unassembled WGS sequence"/>
</dbReference>
<proteinExistence type="predicted"/>
<comment type="caution">
    <text evidence="2">The sequence shown here is derived from an EMBL/GenBank/DDBJ whole genome shotgun (WGS) entry which is preliminary data.</text>
</comment>
<name>A0A9P4V4A3_9PLEO</name>
<keyword evidence="3" id="KW-1185">Reference proteome</keyword>
<feature type="region of interest" description="Disordered" evidence="1">
    <location>
        <begin position="1"/>
        <end position="22"/>
    </location>
</feature>
<protein>
    <submittedName>
        <fullName evidence="2">Uncharacterized protein</fullName>
    </submittedName>
</protein>
<organism evidence="2 3">
    <name type="scientific">Polyplosphaeria fusca</name>
    <dbReference type="NCBI Taxonomy" id="682080"/>
    <lineage>
        <taxon>Eukaryota</taxon>
        <taxon>Fungi</taxon>
        <taxon>Dikarya</taxon>
        <taxon>Ascomycota</taxon>
        <taxon>Pezizomycotina</taxon>
        <taxon>Dothideomycetes</taxon>
        <taxon>Pleosporomycetidae</taxon>
        <taxon>Pleosporales</taxon>
        <taxon>Tetraplosphaeriaceae</taxon>
        <taxon>Polyplosphaeria</taxon>
    </lineage>
</organism>
<dbReference type="EMBL" id="ML996115">
    <property type="protein sequence ID" value="KAF2737519.1"/>
    <property type="molecule type" value="Genomic_DNA"/>
</dbReference>
<evidence type="ECO:0000256" key="1">
    <source>
        <dbReference type="SAM" id="MobiDB-lite"/>
    </source>
</evidence>
<sequence>MSVTARPQRAGAARLDAANCRPEGQTHSTGLSALWPTVARDAGASASVRAACLWSRSRSRDARHVPRASAKQDGAQAAICARSWIDTGTLCSALLCCACHAREPDGGVFVAEHCACRASSSHTRHTDRGWTVAALSESLGNRLSLSRIGSSFCTHNRHPLHEKDAWRRRRCRLARCSSNLRGRSCPSICCPPGDNGMELASAPVRISTCARPPRIWGRA</sequence>
<evidence type="ECO:0000313" key="2">
    <source>
        <dbReference type="EMBL" id="KAF2737519.1"/>
    </source>
</evidence>
<dbReference type="AlphaFoldDB" id="A0A9P4V4A3"/>
<reference evidence="2" key="1">
    <citation type="journal article" date="2020" name="Stud. Mycol.">
        <title>101 Dothideomycetes genomes: a test case for predicting lifestyles and emergence of pathogens.</title>
        <authorList>
            <person name="Haridas S."/>
            <person name="Albert R."/>
            <person name="Binder M."/>
            <person name="Bloem J."/>
            <person name="Labutti K."/>
            <person name="Salamov A."/>
            <person name="Andreopoulos B."/>
            <person name="Baker S."/>
            <person name="Barry K."/>
            <person name="Bills G."/>
            <person name="Bluhm B."/>
            <person name="Cannon C."/>
            <person name="Castanera R."/>
            <person name="Culley D."/>
            <person name="Daum C."/>
            <person name="Ezra D."/>
            <person name="Gonzalez J."/>
            <person name="Henrissat B."/>
            <person name="Kuo A."/>
            <person name="Liang C."/>
            <person name="Lipzen A."/>
            <person name="Lutzoni F."/>
            <person name="Magnuson J."/>
            <person name="Mondo S."/>
            <person name="Nolan M."/>
            <person name="Ohm R."/>
            <person name="Pangilinan J."/>
            <person name="Park H.-J."/>
            <person name="Ramirez L."/>
            <person name="Alfaro M."/>
            <person name="Sun H."/>
            <person name="Tritt A."/>
            <person name="Yoshinaga Y."/>
            <person name="Zwiers L.-H."/>
            <person name="Turgeon B."/>
            <person name="Goodwin S."/>
            <person name="Spatafora J."/>
            <person name="Crous P."/>
            <person name="Grigoriev I."/>
        </authorList>
    </citation>
    <scope>NUCLEOTIDE SEQUENCE</scope>
    <source>
        <strain evidence="2">CBS 125425</strain>
    </source>
</reference>
<accession>A0A9P4V4A3</accession>
<gene>
    <name evidence="2" type="ORF">EJ04DRAFT_102520</name>
</gene>
<evidence type="ECO:0000313" key="3">
    <source>
        <dbReference type="Proteomes" id="UP000799444"/>
    </source>
</evidence>